<evidence type="ECO:0000313" key="1">
    <source>
        <dbReference type="EMBL" id="GFO17305.1"/>
    </source>
</evidence>
<sequence>MEDTVWNVSPFCLESYSDSQTFACLCFTYILIQVVAGDRYGIHFLVTRADKKVSASFLLQRYVLHKLERFLTSNDCGIAGMPLFWLNLKGTFVHMFDLVLFQLLAYPPNL</sequence>
<keyword evidence="2" id="KW-1185">Reference proteome</keyword>
<evidence type="ECO:0000313" key="2">
    <source>
        <dbReference type="Proteomes" id="UP000735302"/>
    </source>
</evidence>
<dbReference type="Proteomes" id="UP000735302">
    <property type="component" value="Unassembled WGS sequence"/>
</dbReference>
<protein>
    <submittedName>
        <fullName evidence="1">Uncharacterized protein</fullName>
    </submittedName>
</protein>
<proteinExistence type="predicted"/>
<name>A0AAV4B9Q2_9GAST</name>
<gene>
    <name evidence="1" type="ORF">PoB_004381000</name>
</gene>
<accession>A0AAV4B9Q2</accession>
<dbReference type="EMBL" id="BLXT01004769">
    <property type="protein sequence ID" value="GFO17305.1"/>
    <property type="molecule type" value="Genomic_DNA"/>
</dbReference>
<dbReference type="AlphaFoldDB" id="A0AAV4B9Q2"/>
<reference evidence="1 2" key="1">
    <citation type="journal article" date="2021" name="Elife">
        <title>Chloroplast acquisition without the gene transfer in kleptoplastic sea slugs, Plakobranchus ocellatus.</title>
        <authorList>
            <person name="Maeda T."/>
            <person name="Takahashi S."/>
            <person name="Yoshida T."/>
            <person name="Shimamura S."/>
            <person name="Takaki Y."/>
            <person name="Nagai Y."/>
            <person name="Toyoda A."/>
            <person name="Suzuki Y."/>
            <person name="Arimoto A."/>
            <person name="Ishii H."/>
            <person name="Satoh N."/>
            <person name="Nishiyama T."/>
            <person name="Hasebe M."/>
            <person name="Maruyama T."/>
            <person name="Minagawa J."/>
            <person name="Obokata J."/>
            <person name="Shigenobu S."/>
        </authorList>
    </citation>
    <scope>NUCLEOTIDE SEQUENCE [LARGE SCALE GENOMIC DNA]</scope>
</reference>
<organism evidence="1 2">
    <name type="scientific">Plakobranchus ocellatus</name>
    <dbReference type="NCBI Taxonomy" id="259542"/>
    <lineage>
        <taxon>Eukaryota</taxon>
        <taxon>Metazoa</taxon>
        <taxon>Spiralia</taxon>
        <taxon>Lophotrochozoa</taxon>
        <taxon>Mollusca</taxon>
        <taxon>Gastropoda</taxon>
        <taxon>Heterobranchia</taxon>
        <taxon>Euthyneura</taxon>
        <taxon>Panpulmonata</taxon>
        <taxon>Sacoglossa</taxon>
        <taxon>Placobranchoidea</taxon>
        <taxon>Plakobranchidae</taxon>
        <taxon>Plakobranchus</taxon>
    </lineage>
</organism>
<comment type="caution">
    <text evidence="1">The sequence shown here is derived from an EMBL/GenBank/DDBJ whole genome shotgun (WGS) entry which is preliminary data.</text>
</comment>